<reference evidence="2" key="1">
    <citation type="journal article" date="2012" name="Nat. Biotechnol.">
        <title>Draft genome sequence of pigeonpea (Cajanus cajan), an orphan legume crop of resource-poor farmers.</title>
        <authorList>
            <person name="Varshney R.K."/>
            <person name="Chen W."/>
            <person name="Li Y."/>
            <person name="Bharti A.K."/>
            <person name="Saxena R.K."/>
            <person name="Schlueter J.A."/>
            <person name="Donoghue M.T."/>
            <person name="Azam S."/>
            <person name="Fan G."/>
            <person name="Whaley A.M."/>
            <person name="Farmer A.D."/>
            <person name="Sheridan J."/>
            <person name="Iwata A."/>
            <person name="Tuteja R."/>
            <person name="Penmetsa R.V."/>
            <person name="Wu W."/>
            <person name="Upadhyaya H.D."/>
            <person name="Yang S.P."/>
            <person name="Shah T."/>
            <person name="Saxena K.B."/>
            <person name="Michael T."/>
            <person name="McCombie W.R."/>
            <person name="Yang B."/>
            <person name="Zhang G."/>
            <person name="Yang H."/>
            <person name="Wang J."/>
            <person name="Spillane C."/>
            <person name="Cook D.R."/>
            <person name="May G.D."/>
            <person name="Xu X."/>
            <person name="Jackson S.A."/>
        </authorList>
    </citation>
    <scope>NUCLEOTIDE SEQUENCE [LARGE SCALE GENOMIC DNA]</scope>
</reference>
<protein>
    <submittedName>
        <fullName evidence="2">Retrovirus-related Pol polyprotein from transposon TNT 1-94</fullName>
    </submittedName>
</protein>
<dbReference type="AlphaFoldDB" id="A0A151RPJ9"/>
<name>A0A151RPJ9_CAJCA</name>
<keyword evidence="3" id="KW-1185">Reference proteome</keyword>
<accession>A0A151RPJ9</accession>
<dbReference type="InterPro" id="IPR043502">
    <property type="entry name" value="DNA/RNA_pol_sf"/>
</dbReference>
<sequence>MNTVRVILSLATHFGWDLQQIDAKIAFLYGDLEEVYMEIPPKFEASAKENKVCRLKKVLYGLKQSPRALFGRFIQTMISLGFKQTQGNHTLFIKHSPNGKLTILLVYVNDMILAGDDEEEKLTLKKKLATKFEMKDLRRLKYFLGIEIAYSKKGIFISQRKYVLDFLKETGKLRCKTLGVPIEQNHKIRSEESPQVENTNIKNW</sequence>
<dbReference type="PANTHER" id="PTHR43383">
    <property type="entry name" value="NODULIN 6"/>
    <property type="match status" value="1"/>
</dbReference>
<dbReference type="Proteomes" id="UP000075243">
    <property type="component" value="Unassembled WGS sequence"/>
</dbReference>
<evidence type="ECO:0000313" key="3">
    <source>
        <dbReference type="Proteomes" id="UP000075243"/>
    </source>
</evidence>
<proteinExistence type="predicted"/>
<dbReference type="Gramene" id="C.cajan_33921.t">
    <property type="protein sequence ID" value="C.cajan_33921.t.cds1"/>
    <property type="gene ID" value="C.cajan_33921"/>
</dbReference>
<evidence type="ECO:0000313" key="2">
    <source>
        <dbReference type="EMBL" id="KYP44461.1"/>
    </source>
</evidence>
<dbReference type="InterPro" id="IPR013103">
    <property type="entry name" value="RVT_2"/>
</dbReference>
<evidence type="ECO:0000259" key="1">
    <source>
        <dbReference type="Pfam" id="PF07727"/>
    </source>
</evidence>
<feature type="domain" description="Reverse transcriptase Ty1/copia-type" evidence="1">
    <location>
        <begin position="2"/>
        <end position="183"/>
    </location>
</feature>
<organism evidence="2 3">
    <name type="scientific">Cajanus cajan</name>
    <name type="common">Pigeon pea</name>
    <name type="synonym">Cajanus indicus</name>
    <dbReference type="NCBI Taxonomy" id="3821"/>
    <lineage>
        <taxon>Eukaryota</taxon>
        <taxon>Viridiplantae</taxon>
        <taxon>Streptophyta</taxon>
        <taxon>Embryophyta</taxon>
        <taxon>Tracheophyta</taxon>
        <taxon>Spermatophyta</taxon>
        <taxon>Magnoliopsida</taxon>
        <taxon>eudicotyledons</taxon>
        <taxon>Gunneridae</taxon>
        <taxon>Pentapetalae</taxon>
        <taxon>rosids</taxon>
        <taxon>fabids</taxon>
        <taxon>Fabales</taxon>
        <taxon>Fabaceae</taxon>
        <taxon>Papilionoideae</taxon>
        <taxon>50 kb inversion clade</taxon>
        <taxon>NPAAA clade</taxon>
        <taxon>indigoferoid/millettioid clade</taxon>
        <taxon>Phaseoleae</taxon>
        <taxon>Cajanus</taxon>
    </lineage>
</organism>
<dbReference type="PANTHER" id="PTHR43383:SF2">
    <property type="entry name" value="AMIDOHYDROLASE 2 FAMILY PROTEIN"/>
    <property type="match status" value="1"/>
</dbReference>
<gene>
    <name evidence="2" type="ORF">KK1_034037</name>
</gene>
<dbReference type="SUPFAM" id="SSF56672">
    <property type="entry name" value="DNA/RNA polymerases"/>
    <property type="match status" value="1"/>
</dbReference>
<dbReference type="EMBL" id="KQ483625">
    <property type="protein sequence ID" value="KYP44461.1"/>
    <property type="molecule type" value="Genomic_DNA"/>
</dbReference>
<dbReference type="Pfam" id="PF07727">
    <property type="entry name" value="RVT_2"/>
    <property type="match status" value="1"/>
</dbReference>